<dbReference type="PROSITE" id="PS50011">
    <property type="entry name" value="PROTEIN_KINASE_DOM"/>
    <property type="match status" value="1"/>
</dbReference>
<dbReference type="PANTHER" id="PTHR43671:SF85">
    <property type="entry name" value="KINASE, PUTATIVE-RELATED"/>
    <property type="match status" value="1"/>
</dbReference>
<dbReference type="Pfam" id="PF00069">
    <property type="entry name" value="Pkinase"/>
    <property type="match status" value="1"/>
</dbReference>
<evidence type="ECO:0000256" key="4">
    <source>
        <dbReference type="ARBA" id="ARBA00022840"/>
    </source>
</evidence>
<accession>D2W5E3</accession>
<sequence length="133" mass="14944">MNDSAIDIIIADFGLAKNSKQSTSFSLAGTPLYISPELLCGISCDHKTDIFSLGVTLYQILSHDTTTSINQMYMLKDSETVKQILKEKISLQIYSLELVELVFSMLEKDPERRPDAGSILKHHYFSQRGLNNN</sequence>
<dbReference type="AlphaFoldDB" id="D2W5E3"/>
<gene>
    <name evidence="6" type="ORF">NAEGRDRAFT_76634</name>
</gene>
<keyword evidence="2" id="KW-0547">Nucleotide-binding</keyword>
<dbReference type="KEGG" id="ngr:NAEGRDRAFT_76634"/>
<keyword evidence="1" id="KW-0808">Transferase</keyword>
<dbReference type="InterPro" id="IPR050660">
    <property type="entry name" value="NEK_Ser/Thr_kinase"/>
</dbReference>
<dbReference type="VEuPathDB" id="AmoebaDB:NAEGRDRAFT_76634"/>
<dbReference type="SMART" id="SM00220">
    <property type="entry name" value="S_TKc"/>
    <property type="match status" value="1"/>
</dbReference>
<dbReference type="STRING" id="5762.D2W5E3"/>
<name>D2W5E3_NAEGR</name>
<feature type="domain" description="Protein kinase" evidence="5">
    <location>
        <begin position="1"/>
        <end position="125"/>
    </location>
</feature>
<dbReference type="GeneID" id="8861834"/>
<proteinExistence type="predicted"/>
<dbReference type="SUPFAM" id="SSF56112">
    <property type="entry name" value="Protein kinase-like (PK-like)"/>
    <property type="match status" value="1"/>
</dbReference>
<evidence type="ECO:0000256" key="3">
    <source>
        <dbReference type="ARBA" id="ARBA00022777"/>
    </source>
</evidence>
<dbReference type="eggNOG" id="KOG0589">
    <property type="taxonomic scope" value="Eukaryota"/>
</dbReference>
<keyword evidence="3" id="KW-0418">Kinase</keyword>
<evidence type="ECO:0000256" key="1">
    <source>
        <dbReference type="ARBA" id="ARBA00022679"/>
    </source>
</evidence>
<evidence type="ECO:0000256" key="2">
    <source>
        <dbReference type="ARBA" id="ARBA00022741"/>
    </source>
</evidence>
<dbReference type="PANTHER" id="PTHR43671">
    <property type="entry name" value="SERINE/THREONINE-PROTEIN KINASE NEK"/>
    <property type="match status" value="1"/>
</dbReference>
<keyword evidence="7" id="KW-1185">Reference proteome</keyword>
<evidence type="ECO:0000313" key="7">
    <source>
        <dbReference type="Proteomes" id="UP000006671"/>
    </source>
</evidence>
<dbReference type="InterPro" id="IPR000719">
    <property type="entry name" value="Prot_kinase_dom"/>
</dbReference>
<organism evidence="7">
    <name type="scientific">Naegleria gruberi</name>
    <name type="common">Amoeba</name>
    <dbReference type="NCBI Taxonomy" id="5762"/>
    <lineage>
        <taxon>Eukaryota</taxon>
        <taxon>Discoba</taxon>
        <taxon>Heterolobosea</taxon>
        <taxon>Tetramitia</taxon>
        <taxon>Eutetramitia</taxon>
        <taxon>Vahlkampfiidae</taxon>
        <taxon>Naegleria</taxon>
    </lineage>
</organism>
<dbReference type="RefSeq" id="XP_002668452.1">
    <property type="nucleotide sequence ID" value="XM_002668406.1"/>
</dbReference>
<dbReference type="OrthoDB" id="2353542at2759"/>
<keyword evidence="4" id="KW-0067">ATP-binding</keyword>
<dbReference type="EMBL" id="GG739058">
    <property type="protein sequence ID" value="EFC35708.1"/>
    <property type="molecule type" value="Genomic_DNA"/>
</dbReference>
<dbReference type="GO" id="GO:0004674">
    <property type="term" value="F:protein serine/threonine kinase activity"/>
    <property type="evidence" value="ECO:0007669"/>
    <property type="project" value="TreeGrafter"/>
</dbReference>
<reference evidence="6 7" key="1">
    <citation type="journal article" date="2010" name="Cell">
        <title>The genome of Naegleria gruberi illuminates early eukaryotic versatility.</title>
        <authorList>
            <person name="Fritz-Laylin L.K."/>
            <person name="Prochnik S.E."/>
            <person name="Ginger M.L."/>
            <person name="Dacks J.B."/>
            <person name="Carpenter M.L."/>
            <person name="Field M.C."/>
            <person name="Kuo A."/>
            <person name="Paredez A."/>
            <person name="Chapman J."/>
            <person name="Pham J."/>
            <person name="Shu S."/>
            <person name="Neupane R."/>
            <person name="Cipriano M."/>
            <person name="Mancuso J."/>
            <person name="Tu H."/>
            <person name="Salamov A."/>
            <person name="Lindquist E."/>
            <person name="Shapiro H."/>
            <person name="Lucas S."/>
            <person name="Grigoriev I.V."/>
            <person name="Cande W.Z."/>
            <person name="Fulton C."/>
            <person name="Rokhsar D.S."/>
            <person name="Dawson S.C."/>
        </authorList>
    </citation>
    <scope>NUCLEOTIDE SEQUENCE [LARGE SCALE GENOMIC DNA]</scope>
    <source>
        <strain evidence="6 7">NEG-M</strain>
    </source>
</reference>
<protein>
    <submittedName>
        <fullName evidence="6">Predicted protein</fullName>
    </submittedName>
</protein>
<evidence type="ECO:0000313" key="6">
    <source>
        <dbReference type="EMBL" id="EFC35708.1"/>
    </source>
</evidence>
<dbReference type="Gene3D" id="1.10.510.10">
    <property type="entry name" value="Transferase(Phosphotransferase) domain 1"/>
    <property type="match status" value="1"/>
</dbReference>
<dbReference type="Proteomes" id="UP000006671">
    <property type="component" value="Unassembled WGS sequence"/>
</dbReference>
<dbReference type="InParanoid" id="D2W5E3"/>
<dbReference type="GO" id="GO:0005524">
    <property type="term" value="F:ATP binding"/>
    <property type="evidence" value="ECO:0007669"/>
    <property type="project" value="UniProtKB-KW"/>
</dbReference>
<evidence type="ECO:0000259" key="5">
    <source>
        <dbReference type="PROSITE" id="PS50011"/>
    </source>
</evidence>
<dbReference type="InterPro" id="IPR011009">
    <property type="entry name" value="Kinase-like_dom_sf"/>
</dbReference>